<protein>
    <submittedName>
        <fullName evidence="1">GLPGLI family protein</fullName>
    </submittedName>
</protein>
<reference evidence="1" key="1">
    <citation type="submission" date="2022-07" db="EMBL/GenBank/DDBJ databases">
        <title>Description and genome-wide analysis of Profundicola chukchiensis gen. nov., sp. nov., marine bacteria isolated from bottom sediments of the Chukchi Sea.</title>
        <authorList>
            <person name="Romanenko L."/>
            <person name="Otstavnykh N."/>
            <person name="Kurilenko V."/>
            <person name="Eremeev V."/>
            <person name="Velansky P."/>
            <person name="Mikhailov V."/>
            <person name="Isaeva M."/>
        </authorList>
    </citation>
    <scope>NUCLEOTIDE SEQUENCE</scope>
    <source>
        <strain evidence="1">KMM 9713</strain>
    </source>
</reference>
<evidence type="ECO:0000313" key="1">
    <source>
        <dbReference type="EMBL" id="MDG4945200.1"/>
    </source>
</evidence>
<dbReference type="InterPro" id="IPR005901">
    <property type="entry name" value="GLPGLI"/>
</dbReference>
<dbReference type="AlphaFoldDB" id="A0A9X4MYT9"/>
<organism evidence="1 2">
    <name type="scientific">Profundicola chukchiensis</name>
    <dbReference type="NCBI Taxonomy" id="2961959"/>
    <lineage>
        <taxon>Bacteria</taxon>
        <taxon>Pseudomonadati</taxon>
        <taxon>Bacteroidota</taxon>
        <taxon>Flavobacteriia</taxon>
        <taxon>Flavobacteriales</taxon>
        <taxon>Weeksellaceae</taxon>
        <taxon>Profundicola</taxon>
    </lineage>
</organism>
<gene>
    <name evidence="1" type="ORF">NMK71_02135</name>
</gene>
<dbReference type="EMBL" id="JANCMU010000001">
    <property type="protein sequence ID" value="MDG4945200.1"/>
    <property type="molecule type" value="Genomic_DNA"/>
</dbReference>
<comment type="caution">
    <text evidence="1">The sequence shown here is derived from an EMBL/GenBank/DDBJ whole genome shotgun (WGS) entry which is preliminary data.</text>
</comment>
<sequence>MKKIKYLILLAFVYQIVLEAQEIKVSYEMNVFPNTFISYFDLKISEDYSQWEYIGYADSNSMEEVSIVQSSRPRKFYSIANTHYYQEILFGKYLNVVDEPDLKWNLTQKMDSVNQHLCQIATTEFRGRKYTACFSNEIKISQGPWKFKGLPGLIIHVKSDDDFIEYSLQSISELDENEFRQEAEDYLSLEFMEFSDFQDRFIRVHDNYIKSQKSKKENHSFDSYYKINQAEIIYPSLQTGNGIVY</sequence>
<dbReference type="RefSeq" id="WP_304419896.1">
    <property type="nucleotide sequence ID" value="NZ_JANCMU010000001.1"/>
</dbReference>
<keyword evidence="2" id="KW-1185">Reference proteome</keyword>
<dbReference type="NCBIfam" id="TIGR01200">
    <property type="entry name" value="GLPGLI"/>
    <property type="match status" value="1"/>
</dbReference>
<evidence type="ECO:0000313" key="2">
    <source>
        <dbReference type="Proteomes" id="UP001152599"/>
    </source>
</evidence>
<accession>A0A9X4MYT9</accession>
<dbReference type="Proteomes" id="UP001152599">
    <property type="component" value="Unassembled WGS sequence"/>
</dbReference>
<proteinExistence type="predicted"/>
<name>A0A9X4MYT9_9FLAO</name>
<dbReference type="Pfam" id="PF09697">
    <property type="entry name" value="Porph_ging"/>
    <property type="match status" value="1"/>
</dbReference>